<dbReference type="PROSITE" id="PS51402">
    <property type="entry name" value="CATALASE_3"/>
    <property type="match status" value="1"/>
</dbReference>
<dbReference type="InterPro" id="IPR011614">
    <property type="entry name" value="Catalase_core"/>
</dbReference>
<feature type="active site" evidence="11">
    <location>
        <position position="144"/>
    </location>
</feature>
<dbReference type="CDD" id="cd03132">
    <property type="entry name" value="GATase1_catalase"/>
    <property type="match status" value="1"/>
</dbReference>
<accession>A0A8J4PSB2</accession>
<dbReference type="GO" id="GO:0004096">
    <property type="term" value="F:catalase activity"/>
    <property type="evidence" value="ECO:0007669"/>
    <property type="project" value="UniProtKB-UniRule"/>
</dbReference>
<dbReference type="AlphaFoldDB" id="A0A8J4PSB2"/>
<dbReference type="Proteomes" id="UP000695562">
    <property type="component" value="Unassembled WGS sequence"/>
</dbReference>
<comment type="cofactor">
    <cofactor evidence="1 10 12">
        <name>heme</name>
        <dbReference type="ChEBI" id="CHEBI:30413"/>
    </cofactor>
</comment>
<comment type="function">
    <text evidence="14">Catalyzes the degradation of hydrogen peroxide (H(2)O(2)) generated by peroxisomal oxidases to water and oxygen, thereby protecting cells from the toxic effects of hydrogen peroxide.</text>
</comment>
<name>A0A8J4PSB2_9MYCE</name>
<dbReference type="InterPro" id="IPR024712">
    <property type="entry name" value="Catalase_clade2"/>
</dbReference>
<dbReference type="InterPro" id="IPR018028">
    <property type="entry name" value="Catalase"/>
</dbReference>
<dbReference type="EMBL" id="AJWJ01000195">
    <property type="protein sequence ID" value="KAF2073593.1"/>
    <property type="molecule type" value="Genomic_DNA"/>
</dbReference>
<dbReference type="InterPro" id="IPR029062">
    <property type="entry name" value="Class_I_gatase-like"/>
</dbReference>
<dbReference type="Pfam" id="PF00199">
    <property type="entry name" value="Catalase"/>
    <property type="match status" value="1"/>
</dbReference>
<evidence type="ECO:0000256" key="1">
    <source>
        <dbReference type="ARBA" id="ARBA00001971"/>
    </source>
</evidence>
<keyword evidence="8 10" id="KW-0408">Iron</keyword>
<dbReference type="InterPro" id="IPR002226">
    <property type="entry name" value="Catalase_haem_BS"/>
</dbReference>
<keyword evidence="6 10" id="KW-0479">Metal-binding</keyword>
<dbReference type="GO" id="GO:0046872">
    <property type="term" value="F:metal ion binding"/>
    <property type="evidence" value="ECO:0007669"/>
    <property type="project" value="UniProtKB-KW"/>
</dbReference>
<dbReference type="SUPFAM" id="SSF52317">
    <property type="entry name" value="Class I glutamine amidotransferase-like"/>
    <property type="match status" value="1"/>
</dbReference>
<comment type="caution">
    <text evidence="17">The sequence shown here is derived from an EMBL/GenBank/DDBJ whole genome shotgun (WGS) entry which is preliminary data.</text>
</comment>
<comment type="similarity">
    <text evidence="2 10 13">Belongs to the catalase family.</text>
</comment>
<evidence type="ECO:0000256" key="10">
    <source>
        <dbReference type="PIRNR" id="PIRNR038927"/>
    </source>
</evidence>
<dbReference type="InterPro" id="IPR041399">
    <property type="entry name" value="Catalase_large_C"/>
</dbReference>
<dbReference type="GO" id="GO:0020037">
    <property type="term" value="F:heme binding"/>
    <property type="evidence" value="ECO:0007669"/>
    <property type="project" value="UniProtKB-UniRule"/>
</dbReference>
<evidence type="ECO:0000256" key="8">
    <source>
        <dbReference type="ARBA" id="ARBA00023004"/>
    </source>
</evidence>
<dbReference type="PROSITE" id="PS00437">
    <property type="entry name" value="CATALASE_1"/>
    <property type="match status" value="1"/>
</dbReference>
<dbReference type="PANTHER" id="PTHR42821">
    <property type="entry name" value="CATALASE"/>
    <property type="match status" value="1"/>
</dbReference>
<sequence>MTKNNNNAKDEQLNKVTIGPSDVLSRNTGVGVKDDINSLKSYSRGGTLLEDVFMIEKINHFDHERIPERIVHARGTGARGYFQATKDISHLSKASIFKVGKKTPLFTRISTVQGPRGSTDCCRDVRGFATKFYTDEGNWDLVGNNFPVFFVQDAISFPDFVHAVKMEPNTEMPTAASAHDTLWDFVSLKPETVNTVMWLMSDRAIPISLAHIQGFGVHTYRLINEKGDSTFVKFHWRPVDSGTCSFAWDECQKIAGKDTDYNRRRLHEDIENGDYPTWDLCLQILDDETLKKFDFDHLDPTKIVPEELASLTPIGRMVLDRNPDNFFCETEQVAFCVSHIIPGIDFSNDPLLQGRIFSYLDTQMSRLGGPNFNELPINKPVCPFSNNQRDGMHRHTINNTKANYFPNSIDDGKPKEDPKGFVSFPEKVEGLKARVRSETFNDHFSQATQFWNSMAEYEKRHIVSAFTFELSKVGRKYIRERVVNEILANIDDTLCDQVAKGLGIKPQKKKHAQKIPQKPSPALSQSNLLPNNIRARRVAILVDEHDSSVSDKNIKAFAQLLANEKARSKVISSSLASFKSIEGTEIVPDEPMVGSPSIFFDAVYVPSASQELLNNGDAVHYILEAYKHCKVIAFTGPSAATAALLKHLKLKSDAGIITGETPADVFDNFKLSLKNHRIWDREKDIQSIPA</sequence>
<organism evidence="17 18">
    <name type="scientific">Polysphondylium violaceum</name>
    <dbReference type="NCBI Taxonomy" id="133409"/>
    <lineage>
        <taxon>Eukaryota</taxon>
        <taxon>Amoebozoa</taxon>
        <taxon>Evosea</taxon>
        <taxon>Eumycetozoa</taxon>
        <taxon>Dictyostelia</taxon>
        <taxon>Dictyosteliales</taxon>
        <taxon>Dictyosteliaceae</taxon>
        <taxon>Polysphondylium</taxon>
    </lineage>
</organism>
<dbReference type="PIRSF" id="PIRSF038927">
    <property type="entry name" value="Catalase_clade2"/>
    <property type="match status" value="1"/>
</dbReference>
<dbReference type="EC" id="1.11.1.6" evidence="3 10"/>
<evidence type="ECO:0000256" key="7">
    <source>
        <dbReference type="ARBA" id="ARBA00023002"/>
    </source>
</evidence>
<dbReference type="PRINTS" id="PR00067">
    <property type="entry name" value="CATALASE"/>
</dbReference>
<dbReference type="SUPFAM" id="SSF56634">
    <property type="entry name" value="Heme-dependent catalase-like"/>
    <property type="match status" value="1"/>
</dbReference>
<evidence type="ECO:0000313" key="18">
    <source>
        <dbReference type="Proteomes" id="UP000695562"/>
    </source>
</evidence>
<evidence type="ECO:0000256" key="9">
    <source>
        <dbReference type="ARBA" id="ARBA00023324"/>
    </source>
</evidence>
<dbReference type="GO" id="GO:0042744">
    <property type="term" value="P:hydrogen peroxide catabolic process"/>
    <property type="evidence" value="ECO:0007669"/>
    <property type="project" value="UniProtKB-UniRule"/>
</dbReference>
<evidence type="ECO:0000259" key="16">
    <source>
        <dbReference type="SMART" id="SM01060"/>
    </source>
</evidence>
<evidence type="ECO:0000256" key="11">
    <source>
        <dbReference type="PIRSR" id="PIRSR038927-1"/>
    </source>
</evidence>
<feature type="region of interest" description="Disordered" evidence="15">
    <location>
        <begin position="1"/>
        <end position="20"/>
    </location>
</feature>
<evidence type="ECO:0000256" key="3">
    <source>
        <dbReference type="ARBA" id="ARBA00012314"/>
    </source>
</evidence>
<dbReference type="OrthoDB" id="6880011at2759"/>
<dbReference type="GO" id="GO:0005829">
    <property type="term" value="C:cytosol"/>
    <property type="evidence" value="ECO:0007669"/>
    <property type="project" value="TreeGrafter"/>
</dbReference>
<dbReference type="GO" id="GO:0006979">
    <property type="term" value="P:response to oxidative stress"/>
    <property type="evidence" value="ECO:0007669"/>
    <property type="project" value="InterPro"/>
</dbReference>
<dbReference type="Gene3D" id="2.40.180.10">
    <property type="entry name" value="Catalase core domain"/>
    <property type="match status" value="1"/>
</dbReference>
<comment type="function">
    <text evidence="10">Occurs in almost all aerobically respiring organisms and serves to protect cells from the toxic effects of hydrogen peroxide.</text>
</comment>
<feature type="binding site" description="axial binding residue" evidence="12">
    <location>
        <position position="359"/>
    </location>
    <ligand>
        <name>heme</name>
        <dbReference type="ChEBI" id="CHEBI:30413"/>
    </ligand>
    <ligandPart>
        <name>Fe</name>
        <dbReference type="ChEBI" id="CHEBI:18248"/>
    </ligandPart>
</feature>
<comment type="catalytic activity">
    <reaction evidence="10 13">
        <text>2 H2O2 = O2 + 2 H2O</text>
        <dbReference type="Rhea" id="RHEA:20309"/>
        <dbReference type="ChEBI" id="CHEBI:15377"/>
        <dbReference type="ChEBI" id="CHEBI:15379"/>
        <dbReference type="ChEBI" id="CHEBI:16240"/>
        <dbReference type="EC" id="1.11.1.6"/>
    </reaction>
</comment>
<keyword evidence="7 10" id="KW-0560">Oxidoreductase</keyword>
<keyword evidence="9 10" id="KW-0376">Hydrogen peroxide</keyword>
<dbReference type="SMART" id="SM01060">
    <property type="entry name" value="Catalase"/>
    <property type="match status" value="1"/>
</dbReference>
<evidence type="ECO:0000256" key="6">
    <source>
        <dbReference type="ARBA" id="ARBA00022723"/>
    </source>
</evidence>
<dbReference type="InterPro" id="IPR043156">
    <property type="entry name" value="Catalase_clade2_helical"/>
</dbReference>
<keyword evidence="5 10" id="KW-0349">Heme</keyword>
<feature type="active site" evidence="11">
    <location>
        <position position="72"/>
    </location>
</feature>
<dbReference type="InterPro" id="IPR020835">
    <property type="entry name" value="Catalase_sf"/>
</dbReference>
<evidence type="ECO:0000256" key="12">
    <source>
        <dbReference type="PIRSR" id="PIRSR038927-2"/>
    </source>
</evidence>
<evidence type="ECO:0000256" key="5">
    <source>
        <dbReference type="ARBA" id="ARBA00022617"/>
    </source>
</evidence>
<evidence type="ECO:0000256" key="15">
    <source>
        <dbReference type="SAM" id="MobiDB-lite"/>
    </source>
</evidence>
<dbReference type="InterPro" id="IPR024708">
    <property type="entry name" value="Catalase_AS"/>
</dbReference>
<keyword evidence="4 10" id="KW-0575">Peroxidase</keyword>
<protein>
    <recommendedName>
        <fullName evidence="3 10">Catalase</fullName>
        <ecNumber evidence="3 10">1.11.1.6</ecNumber>
    </recommendedName>
</protein>
<dbReference type="Gene3D" id="3.40.50.880">
    <property type="match status" value="1"/>
</dbReference>
<dbReference type="PANTHER" id="PTHR42821:SF1">
    <property type="entry name" value="CATALASE-B"/>
    <property type="match status" value="1"/>
</dbReference>
<dbReference type="Gene3D" id="1.20.1370.20">
    <property type="match status" value="1"/>
</dbReference>
<dbReference type="InterPro" id="IPR010582">
    <property type="entry name" value="Catalase_immune_responsive"/>
</dbReference>
<evidence type="ECO:0000256" key="14">
    <source>
        <dbReference type="RuleBase" id="RU004142"/>
    </source>
</evidence>
<feature type="domain" description="Catalase core" evidence="16">
    <location>
        <begin position="25"/>
        <end position="413"/>
    </location>
</feature>
<proteinExistence type="inferred from homology"/>
<dbReference type="Pfam" id="PF18011">
    <property type="entry name" value="Catalase_C"/>
    <property type="match status" value="1"/>
</dbReference>
<dbReference type="Pfam" id="PF06628">
    <property type="entry name" value="Catalase-rel"/>
    <property type="match status" value="1"/>
</dbReference>
<evidence type="ECO:0000313" key="17">
    <source>
        <dbReference type="EMBL" id="KAF2073593.1"/>
    </source>
</evidence>
<evidence type="ECO:0000256" key="2">
    <source>
        <dbReference type="ARBA" id="ARBA00005329"/>
    </source>
</evidence>
<reference evidence="17" key="1">
    <citation type="submission" date="2020-01" db="EMBL/GenBank/DDBJ databases">
        <title>Development of genomics and gene disruption for Polysphondylium violaceum indicates a role for the polyketide synthase stlB in stalk morphogenesis.</title>
        <authorList>
            <person name="Narita B."/>
            <person name="Kawabe Y."/>
            <person name="Kin K."/>
            <person name="Saito T."/>
            <person name="Gibbs R."/>
            <person name="Kuspa A."/>
            <person name="Muzny D."/>
            <person name="Queller D."/>
            <person name="Richards S."/>
            <person name="Strassman J."/>
            <person name="Sucgang R."/>
            <person name="Worley K."/>
            <person name="Schaap P."/>
        </authorList>
    </citation>
    <scope>NUCLEOTIDE SEQUENCE</scope>
    <source>
        <strain evidence="17">QSvi11</strain>
    </source>
</reference>
<gene>
    <name evidence="17" type="ORF">CYY_005110</name>
</gene>
<evidence type="ECO:0000256" key="13">
    <source>
        <dbReference type="RuleBase" id="RU000498"/>
    </source>
</evidence>
<keyword evidence="18" id="KW-1185">Reference proteome</keyword>
<evidence type="ECO:0000256" key="4">
    <source>
        <dbReference type="ARBA" id="ARBA00022559"/>
    </source>
</evidence>
<dbReference type="PROSITE" id="PS00438">
    <property type="entry name" value="CATALASE_2"/>
    <property type="match status" value="1"/>
</dbReference>